<dbReference type="EMBL" id="CALNXK010000096">
    <property type="protein sequence ID" value="CAH3153279.1"/>
    <property type="molecule type" value="Genomic_DNA"/>
</dbReference>
<reference evidence="1 2" key="1">
    <citation type="submission" date="2022-05" db="EMBL/GenBank/DDBJ databases">
        <authorList>
            <consortium name="Genoscope - CEA"/>
            <person name="William W."/>
        </authorList>
    </citation>
    <scope>NUCLEOTIDE SEQUENCE [LARGE SCALE GENOMIC DNA]</scope>
</reference>
<evidence type="ECO:0000313" key="1">
    <source>
        <dbReference type="EMBL" id="CAH3153279.1"/>
    </source>
</evidence>
<keyword evidence="2" id="KW-1185">Reference proteome</keyword>
<accession>A0ABN8PYH1</accession>
<organism evidence="1 2">
    <name type="scientific">Porites lobata</name>
    <dbReference type="NCBI Taxonomy" id="104759"/>
    <lineage>
        <taxon>Eukaryota</taxon>
        <taxon>Metazoa</taxon>
        <taxon>Cnidaria</taxon>
        <taxon>Anthozoa</taxon>
        <taxon>Hexacorallia</taxon>
        <taxon>Scleractinia</taxon>
        <taxon>Fungiina</taxon>
        <taxon>Poritidae</taxon>
        <taxon>Porites</taxon>
    </lineage>
</organism>
<name>A0ABN8PYH1_9CNID</name>
<sequence>MIWIGRLYNVHVVSLEYATAGRHVLEAGNMAERDGSETATKRPSSLCFCSAKKTVHVHCTCTSCNGKPVNYRTQLSHLEFERKFEAANAVNLPGKLSINKVLIYRALKSLLQTTQKTNPSIGIFATDEELEDEDVTDSSEYIESPEIHSAVSPSCSANENISDECNDFEESNVTVASTEEQNLKYAIVKSIFETIELSTKTSASLATIVDLLCFARRMYCRGKGIDENDHPMKCSWPKDWEEAKKYLKDVGYEDAHEYFICLNATHKQHWDIMQSASEKCRFCGEYYYLGLHSKVKQWTEDPDMCSKMTAHWSEKEHWINGNDDGWKIKKEVWGGSRFAELAWFWDPDKSWCLPARCVREGCKNVLSADEVLQATARPNGNRELYCECCCTKFLHQPVFVKGDPRNIAYIGNLKPFGRKSRGTGAIDVSVATMAKEQRLQTGEVYTVGFVPSYDLADARPNSIDPFLEPLVSDIENGFIEGYQVNYAGSLPNFPPANITIRHIILLWTGDHPAQCEVWKTKGAGGRKGCRRCHICGTWLSEHNHNYYPNFRKQYRYPYQKRLLEEELPMMKALEEEERPTYFQRISKENGLLGLSVLHRLYPLYGFDVLRDSVFDAMHLLPLNVVKNNIERWISKDYFAKKDLDTNLAKMPWTTAPDNFWCFEFERAVKRYVQQSSNKKHIEKSFARRESQREFLNFQQDLKLISSERCRFTWAKDKEKVTASSLEGAKYLIKICSGGPLADKVNQGVLIVAGHFHMMSRQERQMILEYLQHVTADDVDEAVESFRSAFLPMHCKPMGGKLYRKGDFVAGVQAGAEIFFKIENFFLVKVNNDYQSLVFGDTFQLITNPGGAVSRHPISDTVYIQPAHSCVCVGLNDLRREIMLFPETGNKYAVVDPFRRTVNLPKVIVPVYPQVGDFVSVIGDDEDDPWRALIREVNYHRSTVGGYFYVNHPNFDANHLWVRERPQRKETIHFNSLLSIVNGEWVGNAWRDT</sequence>
<dbReference type="Proteomes" id="UP001159405">
    <property type="component" value="Unassembled WGS sequence"/>
</dbReference>
<evidence type="ECO:0000313" key="2">
    <source>
        <dbReference type="Proteomes" id="UP001159405"/>
    </source>
</evidence>
<protein>
    <submittedName>
        <fullName evidence="1">Uncharacterized protein</fullName>
    </submittedName>
</protein>
<proteinExistence type="predicted"/>
<comment type="caution">
    <text evidence="1">The sequence shown here is derived from an EMBL/GenBank/DDBJ whole genome shotgun (WGS) entry which is preliminary data.</text>
</comment>
<gene>
    <name evidence="1" type="ORF">PLOB_00049502</name>
</gene>